<dbReference type="SUPFAM" id="SSF51735">
    <property type="entry name" value="NAD(P)-binding Rossmann-fold domains"/>
    <property type="match status" value="1"/>
</dbReference>
<proteinExistence type="inferred from homology"/>
<comment type="similarity">
    <text evidence="1 4">Belongs to the D-isomer specific 2-hydroxyacid dehydrogenase family.</text>
</comment>
<dbReference type="PANTHER" id="PTHR43026:SF1">
    <property type="entry name" value="2-HYDROXYACID DEHYDROGENASE HOMOLOG 1-RELATED"/>
    <property type="match status" value="1"/>
</dbReference>
<dbReference type="InterPro" id="IPR029753">
    <property type="entry name" value="D-isomer_DH_CS"/>
</dbReference>
<dbReference type="PROSITE" id="PS00671">
    <property type="entry name" value="D_2_HYDROXYACID_DH_3"/>
    <property type="match status" value="1"/>
</dbReference>
<feature type="domain" description="D-isomer specific 2-hydroxyacid dehydrogenase NAD-binding" evidence="6">
    <location>
        <begin position="108"/>
        <end position="295"/>
    </location>
</feature>
<accession>A0A916TYY5</accession>
<dbReference type="Gene3D" id="3.40.50.720">
    <property type="entry name" value="NAD(P)-binding Rossmann-like Domain"/>
    <property type="match status" value="2"/>
</dbReference>
<dbReference type="EMBL" id="BMIL01000001">
    <property type="protein sequence ID" value="GGC53403.1"/>
    <property type="molecule type" value="Genomic_DNA"/>
</dbReference>
<evidence type="ECO:0000256" key="1">
    <source>
        <dbReference type="ARBA" id="ARBA00005854"/>
    </source>
</evidence>
<evidence type="ECO:0000256" key="2">
    <source>
        <dbReference type="ARBA" id="ARBA00023002"/>
    </source>
</evidence>
<name>A0A916TYY5_9SPHI</name>
<organism evidence="7 8">
    <name type="scientific">Pedobacter quisquiliarum</name>
    <dbReference type="NCBI Taxonomy" id="1834438"/>
    <lineage>
        <taxon>Bacteria</taxon>
        <taxon>Pseudomonadati</taxon>
        <taxon>Bacteroidota</taxon>
        <taxon>Sphingobacteriia</taxon>
        <taxon>Sphingobacteriales</taxon>
        <taxon>Sphingobacteriaceae</taxon>
        <taxon>Pedobacter</taxon>
    </lineage>
</organism>
<keyword evidence="2 4" id="KW-0560">Oxidoreductase</keyword>
<reference evidence="7" key="1">
    <citation type="journal article" date="2014" name="Int. J. Syst. Evol. Microbiol.">
        <title>Complete genome sequence of Corynebacterium casei LMG S-19264T (=DSM 44701T), isolated from a smear-ripened cheese.</title>
        <authorList>
            <consortium name="US DOE Joint Genome Institute (JGI-PGF)"/>
            <person name="Walter F."/>
            <person name="Albersmeier A."/>
            <person name="Kalinowski J."/>
            <person name="Ruckert C."/>
        </authorList>
    </citation>
    <scope>NUCLEOTIDE SEQUENCE</scope>
    <source>
        <strain evidence="7">CGMCC 1.15343</strain>
    </source>
</reference>
<protein>
    <submittedName>
        <fullName evidence="7">Lactate dehydrogenase</fullName>
    </submittedName>
</protein>
<evidence type="ECO:0000313" key="7">
    <source>
        <dbReference type="EMBL" id="GGC53403.1"/>
    </source>
</evidence>
<keyword evidence="3" id="KW-0520">NAD</keyword>
<evidence type="ECO:0000259" key="6">
    <source>
        <dbReference type="Pfam" id="PF02826"/>
    </source>
</evidence>
<dbReference type="InterPro" id="IPR036291">
    <property type="entry name" value="NAD(P)-bd_dom_sf"/>
</dbReference>
<comment type="caution">
    <text evidence="7">The sequence shown here is derived from an EMBL/GenBank/DDBJ whole genome shotgun (WGS) entry which is preliminary data.</text>
</comment>
<dbReference type="Pfam" id="PF02826">
    <property type="entry name" value="2-Hacid_dh_C"/>
    <property type="match status" value="1"/>
</dbReference>
<dbReference type="GO" id="GO:0051287">
    <property type="term" value="F:NAD binding"/>
    <property type="evidence" value="ECO:0007669"/>
    <property type="project" value="InterPro"/>
</dbReference>
<gene>
    <name evidence="7" type="primary">ldhA</name>
    <name evidence="7" type="ORF">GCM10011387_03680</name>
</gene>
<evidence type="ECO:0000256" key="3">
    <source>
        <dbReference type="ARBA" id="ARBA00023027"/>
    </source>
</evidence>
<dbReference type="PANTHER" id="PTHR43026">
    <property type="entry name" value="2-HYDROXYACID DEHYDROGENASE HOMOLOG 1-RELATED"/>
    <property type="match status" value="1"/>
</dbReference>
<dbReference type="AlphaFoldDB" id="A0A916TYY5"/>
<dbReference type="InterPro" id="IPR006140">
    <property type="entry name" value="D-isomer_DH_NAD-bd"/>
</dbReference>
<dbReference type="InterPro" id="IPR029752">
    <property type="entry name" value="D-isomer_DH_CS1"/>
</dbReference>
<dbReference type="Proteomes" id="UP000651668">
    <property type="component" value="Unassembled WGS sequence"/>
</dbReference>
<keyword evidence="8" id="KW-1185">Reference proteome</keyword>
<dbReference type="GO" id="GO:0016616">
    <property type="term" value="F:oxidoreductase activity, acting on the CH-OH group of donors, NAD or NADP as acceptor"/>
    <property type="evidence" value="ECO:0007669"/>
    <property type="project" value="InterPro"/>
</dbReference>
<dbReference type="Pfam" id="PF00389">
    <property type="entry name" value="2-Hacid_dh"/>
    <property type="match status" value="1"/>
</dbReference>
<dbReference type="CDD" id="cd12183">
    <property type="entry name" value="LDH_like_2"/>
    <property type="match status" value="1"/>
</dbReference>
<reference evidence="7" key="2">
    <citation type="submission" date="2020-09" db="EMBL/GenBank/DDBJ databases">
        <authorList>
            <person name="Sun Q."/>
            <person name="Zhou Y."/>
        </authorList>
    </citation>
    <scope>NUCLEOTIDE SEQUENCE</scope>
    <source>
        <strain evidence="7">CGMCC 1.15343</strain>
    </source>
</reference>
<evidence type="ECO:0000256" key="4">
    <source>
        <dbReference type="RuleBase" id="RU003719"/>
    </source>
</evidence>
<dbReference type="InterPro" id="IPR006139">
    <property type="entry name" value="D-isomer_2_OHA_DH_cat_dom"/>
</dbReference>
<dbReference type="SUPFAM" id="SSF52283">
    <property type="entry name" value="Formate/glycerate dehydrogenase catalytic domain-like"/>
    <property type="match status" value="1"/>
</dbReference>
<sequence>MRIAVFSTYTYDEAYLNRFNTGHELTFFVLPLNEQTAALTKDFDAICIFVNDTVNKDVLAILHENGVRLVVLRCAGFNNVDIAAATTLGIPVLRVPAYSPEAVAEHAMALILTLNRKTHKAYNRVREGNFSLEKLMGFNLHQRKVAVIGTGNIGRAFCNILRGFGCKISAFDIYPDQELAAAGVTYGSLEETLADADIVSLHCPLMDSTHQMINADSLKLFKKGAMLINTSRGGLINTMDVIAALKHGQLGYLGLDVYEQEGKLFFQDYSEDVIQDEMILRLISFPNVLITSHQGFFTQEAMEQIATTTFRNIDAFASKADLHNQVVIG</sequence>
<feature type="domain" description="D-isomer specific 2-hydroxyacid dehydrogenase catalytic" evidence="5">
    <location>
        <begin position="5"/>
        <end position="326"/>
    </location>
</feature>
<dbReference type="PROSITE" id="PS00065">
    <property type="entry name" value="D_2_HYDROXYACID_DH_1"/>
    <property type="match status" value="1"/>
</dbReference>
<evidence type="ECO:0000313" key="8">
    <source>
        <dbReference type="Proteomes" id="UP000651668"/>
    </source>
</evidence>
<dbReference type="RefSeq" id="WP_188625117.1">
    <property type="nucleotide sequence ID" value="NZ_BMIL01000001.1"/>
</dbReference>
<dbReference type="InterPro" id="IPR058205">
    <property type="entry name" value="D-LDH-like"/>
</dbReference>
<evidence type="ECO:0000259" key="5">
    <source>
        <dbReference type="Pfam" id="PF00389"/>
    </source>
</evidence>